<keyword evidence="3 6" id="KW-0812">Transmembrane</keyword>
<evidence type="ECO:0000256" key="3">
    <source>
        <dbReference type="ARBA" id="ARBA00022692"/>
    </source>
</evidence>
<comment type="subcellular location">
    <subcellularLocation>
        <location evidence="1">Cell membrane</location>
        <topology evidence="1">Multi-pass membrane protein</topology>
    </subcellularLocation>
</comment>
<protein>
    <submittedName>
        <fullName evidence="7">Uncharacterized protein</fullName>
    </submittedName>
</protein>
<sequence length="370" mass="37554">MSTDPLVVRFSGVAPARWGLAVSRSTATALQVGLVAGALCVAVGLILGSTVSGSVGTAFAGLGVVLPALMLQDSWRFAFFAAGLGKRAFGNDMVRGVALVPLMVLAAQHGSMLGFLLAWGGSAAVAAGYGWWQTGLRPAWSGTRSWLHDHRELGPRYLVENVSISGATQLRAYGLGAVAGLADVGAVRGAELLLGPFLAVLMGLSLVAVPEAARMLRRGRRQLVSFCRWLGGIQAGAALLWGVALLVLVDDDLGRLVLGDVWPLASELIVPVTLDVAAAGLMNGAAAGVRALGAARRSLRAQLITAGACLPAAGAEAVAGGAAGSAWGVAVALGLGAAAWWWQLAAGLREHDFAAGVAAGTGESAATRQR</sequence>
<gene>
    <name evidence="7" type="ORF">DIU77_10025</name>
</gene>
<name>A0A2W4JCS3_9PSEU</name>
<evidence type="ECO:0000256" key="4">
    <source>
        <dbReference type="ARBA" id="ARBA00022989"/>
    </source>
</evidence>
<evidence type="ECO:0000256" key="5">
    <source>
        <dbReference type="ARBA" id="ARBA00023136"/>
    </source>
</evidence>
<feature type="transmembrane region" description="Helical" evidence="6">
    <location>
        <begin position="229"/>
        <end position="248"/>
    </location>
</feature>
<evidence type="ECO:0000256" key="6">
    <source>
        <dbReference type="SAM" id="Phobius"/>
    </source>
</evidence>
<accession>A0A2W4JCS3</accession>
<evidence type="ECO:0000256" key="1">
    <source>
        <dbReference type="ARBA" id="ARBA00004651"/>
    </source>
</evidence>
<reference evidence="7" key="1">
    <citation type="submission" date="2018-05" db="EMBL/GenBank/DDBJ databases">
        <authorList>
            <person name="Lanie J.A."/>
            <person name="Ng W.-L."/>
            <person name="Kazmierczak K.M."/>
            <person name="Andrzejewski T.M."/>
            <person name="Davidsen T.M."/>
            <person name="Wayne K.J."/>
            <person name="Tettelin H."/>
            <person name="Glass J.I."/>
            <person name="Rusch D."/>
            <person name="Podicherti R."/>
            <person name="Tsui H.-C.T."/>
            <person name="Winkler M.E."/>
        </authorList>
    </citation>
    <scope>NUCLEOTIDE SEQUENCE</scope>
    <source>
        <strain evidence="7">ZC4RG45</strain>
    </source>
</reference>
<feature type="transmembrane region" description="Helical" evidence="6">
    <location>
        <begin position="27"/>
        <end position="47"/>
    </location>
</feature>
<proteinExistence type="predicted"/>
<dbReference type="STRING" id="1111738.GCA_000427905_02211"/>
<dbReference type="AlphaFoldDB" id="A0A2W4JCS3"/>
<keyword evidence="2" id="KW-1003">Cell membrane</keyword>
<feature type="transmembrane region" description="Helical" evidence="6">
    <location>
        <begin position="268"/>
        <end position="289"/>
    </location>
</feature>
<feature type="transmembrane region" description="Helical" evidence="6">
    <location>
        <begin position="192"/>
        <end position="209"/>
    </location>
</feature>
<dbReference type="CDD" id="cd13126">
    <property type="entry name" value="MATE_like_11"/>
    <property type="match status" value="1"/>
</dbReference>
<organism evidence="7">
    <name type="scientific">Thermocrispum agreste</name>
    <dbReference type="NCBI Taxonomy" id="37925"/>
    <lineage>
        <taxon>Bacteria</taxon>
        <taxon>Bacillati</taxon>
        <taxon>Actinomycetota</taxon>
        <taxon>Actinomycetes</taxon>
        <taxon>Pseudonocardiales</taxon>
        <taxon>Pseudonocardiaceae</taxon>
        <taxon>Thermocrispum</taxon>
    </lineage>
</organism>
<evidence type="ECO:0000313" key="7">
    <source>
        <dbReference type="EMBL" id="PZM96924.1"/>
    </source>
</evidence>
<dbReference type="PANTHER" id="PTHR30250:SF26">
    <property type="entry name" value="PSMA PROTEIN"/>
    <property type="match status" value="1"/>
</dbReference>
<dbReference type="GO" id="GO:0005886">
    <property type="term" value="C:plasma membrane"/>
    <property type="evidence" value="ECO:0007669"/>
    <property type="project" value="UniProtKB-SubCell"/>
</dbReference>
<dbReference type="PANTHER" id="PTHR30250">
    <property type="entry name" value="PST FAMILY PREDICTED COLANIC ACID TRANSPORTER"/>
    <property type="match status" value="1"/>
</dbReference>
<dbReference type="InterPro" id="IPR050833">
    <property type="entry name" value="Poly_Biosynth_Transport"/>
</dbReference>
<comment type="caution">
    <text evidence="7">The sequence shown here is derived from an EMBL/GenBank/DDBJ whole genome shotgun (WGS) entry which is preliminary data.</text>
</comment>
<keyword evidence="5 6" id="KW-0472">Membrane</keyword>
<evidence type="ECO:0000256" key="2">
    <source>
        <dbReference type="ARBA" id="ARBA00022475"/>
    </source>
</evidence>
<dbReference type="EMBL" id="QGUI01000347">
    <property type="protein sequence ID" value="PZM96924.1"/>
    <property type="molecule type" value="Genomic_DNA"/>
</dbReference>
<keyword evidence="4 6" id="KW-1133">Transmembrane helix</keyword>